<dbReference type="AlphaFoldDB" id="A0A8D8AA62"/>
<organism evidence="2">
    <name type="scientific">Culex pipiens</name>
    <name type="common">House mosquito</name>
    <dbReference type="NCBI Taxonomy" id="7175"/>
    <lineage>
        <taxon>Eukaryota</taxon>
        <taxon>Metazoa</taxon>
        <taxon>Ecdysozoa</taxon>
        <taxon>Arthropoda</taxon>
        <taxon>Hexapoda</taxon>
        <taxon>Insecta</taxon>
        <taxon>Pterygota</taxon>
        <taxon>Neoptera</taxon>
        <taxon>Endopterygota</taxon>
        <taxon>Diptera</taxon>
        <taxon>Nematocera</taxon>
        <taxon>Culicoidea</taxon>
        <taxon>Culicidae</taxon>
        <taxon>Culicinae</taxon>
        <taxon>Culicini</taxon>
        <taxon>Culex</taxon>
        <taxon>Culex</taxon>
    </lineage>
</organism>
<evidence type="ECO:0000313" key="2">
    <source>
        <dbReference type="EMBL" id="CAG6453279.1"/>
    </source>
</evidence>
<sequence>MSDSLAILAHGRTHSLAWWLSLYHSVGKFAPILGHGTSLEAACCCFWTVCFQLDFCLNYSIIFTSNFRVVCVTVKRQAKIKGLLLLFLLPLLGFYYLLYLKLS</sequence>
<proteinExistence type="predicted"/>
<reference evidence="2" key="1">
    <citation type="submission" date="2021-05" db="EMBL/GenBank/DDBJ databases">
        <authorList>
            <person name="Alioto T."/>
            <person name="Alioto T."/>
            <person name="Gomez Garrido J."/>
        </authorList>
    </citation>
    <scope>NUCLEOTIDE SEQUENCE</scope>
</reference>
<keyword evidence="1" id="KW-0812">Transmembrane</keyword>
<evidence type="ECO:0000256" key="1">
    <source>
        <dbReference type="SAM" id="Phobius"/>
    </source>
</evidence>
<accession>A0A8D8AA62</accession>
<dbReference type="EMBL" id="HBUE01022546">
    <property type="protein sequence ID" value="CAG6453279.1"/>
    <property type="molecule type" value="Transcribed_RNA"/>
</dbReference>
<name>A0A8D8AA62_CULPI</name>
<keyword evidence="1" id="KW-0472">Membrane</keyword>
<feature type="transmembrane region" description="Helical" evidence="1">
    <location>
        <begin position="83"/>
        <end position="100"/>
    </location>
</feature>
<protein>
    <submittedName>
        <fullName evidence="2">(northern house mosquito) hypothetical protein</fullName>
    </submittedName>
</protein>
<keyword evidence="1" id="KW-1133">Transmembrane helix</keyword>